<dbReference type="Pfam" id="PF01479">
    <property type="entry name" value="S4"/>
    <property type="match status" value="1"/>
</dbReference>
<dbReference type="OrthoDB" id="9797176at2"/>
<evidence type="ECO:0000256" key="2">
    <source>
        <dbReference type="SAM" id="MobiDB-lite"/>
    </source>
</evidence>
<evidence type="ECO:0000313" key="5">
    <source>
        <dbReference type="Proteomes" id="UP000317422"/>
    </source>
</evidence>
<dbReference type="PROSITE" id="PS50889">
    <property type="entry name" value="S4"/>
    <property type="match status" value="1"/>
</dbReference>
<accession>A0A543NNC3</accession>
<reference evidence="4 5" key="1">
    <citation type="submission" date="2019-06" db="EMBL/GenBank/DDBJ databases">
        <title>Sequencing the genomes of 1000 actinobacteria strains.</title>
        <authorList>
            <person name="Klenk H.-P."/>
        </authorList>
    </citation>
    <scope>NUCLEOTIDE SEQUENCE [LARGE SCALE GENOMIC DNA]</scope>
    <source>
        <strain evidence="4 5">DSM 45015</strain>
    </source>
</reference>
<organism evidence="4 5">
    <name type="scientific">Haloactinospora alba</name>
    <dbReference type="NCBI Taxonomy" id="405555"/>
    <lineage>
        <taxon>Bacteria</taxon>
        <taxon>Bacillati</taxon>
        <taxon>Actinomycetota</taxon>
        <taxon>Actinomycetes</taxon>
        <taxon>Streptosporangiales</taxon>
        <taxon>Nocardiopsidaceae</taxon>
        <taxon>Haloactinospora</taxon>
    </lineage>
</organism>
<dbReference type="InterPro" id="IPR036986">
    <property type="entry name" value="S4_RNA-bd_sf"/>
</dbReference>
<dbReference type="GO" id="GO:0003723">
    <property type="term" value="F:RNA binding"/>
    <property type="evidence" value="ECO:0007669"/>
    <property type="project" value="UniProtKB-KW"/>
</dbReference>
<gene>
    <name evidence="4" type="ORF">FHX37_3304</name>
</gene>
<evidence type="ECO:0000256" key="1">
    <source>
        <dbReference type="PROSITE-ProRule" id="PRU00182"/>
    </source>
</evidence>
<dbReference type="AlphaFoldDB" id="A0A543NNC3"/>
<comment type="caution">
    <text evidence="4">The sequence shown here is derived from an EMBL/GenBank/DDBJ whole genome shotgun (WGS) entry which is preliminary data.</text>
</comment>
<keyword evidence="1" id="KW-0694">RNA-binding</keyword>
<name>A0A543NNC3_9ACTN</name>
<keyword evidence="4" id="KW-0346">Stress response</keyword>
<feature type="region of interest" description="Disordered" evidence="2">
    <location>
        <begin position="110"/>
        <end position="149"/>
    </location>
</feature>
<evidence type="ECO:0000259" key="3">
    <source>
        <dbReference type="SMART" id="SM00363"/>
    </source>
</evidence>
<dbReference type="InterPro" id="IPR002942">
    <property type="entry name" value="S4_RNA-bd"/>
</dbReference>
<dbReference type="Gene3D" id="3.10.290.10">
    <property type="entry name" value="RNA-binding S4 domain"/>
    <property type="match status" value="1"/>
</dbReference>
<evidence type="ECO:0000313" key="4">
    <source>
        <dbReference type="EMBL" id="TQN33297.1"/>
    </source>
</evidence>
<dbReference type="SMART" id="SM00363">
    <property type="entry name" value="S4"/>
    <property type="match status" value="1"/>
</dbReference>
<dbReference type="CDD" id="cd00165">
    <property type="entry name" value="S4"/>
    <property type="match status" value="1"/>
</dbReference>
<feature type="compositionally biased region" description="Pro residues" evidence="2">
    <location>
        <begin position="113"/>
        <end position="122"/>
    </location>
</feature>
<proteinExistence type="predicted"/>
<feature type="region of interest" description="Disordered" evidence="2">
    <location>
        <begin position="1"/>
        <end position="31"/>
    </location>
</feature>
<dbReference type="EMBL" id="VFQC01000001">
    <property type="protein sequence ID" value="TQN33297.1"/>
    <property type="molecule type" value="Genomic_DNA"/>
</dbReference>
<sequence>MQDAGQPPAGTSQDSGEAGRPARPLPPGLDSTRADRWLWAVRLTKTRAEAAEACRGGHVRVNDRTAKPATSVNVGDTVRVRVHGTTRTVVVTHVIDKRVGAPLAVRCYTDHTPPAPAQPPQPVARRARGAGRPTKRERRQLDRFRFHGE</sequence>
<keyword evidence="5" id="KW-1185">Reference proteome</keyword>
<protein>
    <submittedName>
        <fullName evidence="4">Heat shock protein Hsp15</fullName>
    </submittedName>
</protein>
<dbReference type="SUPFAM" id="SSF55174">
    <property type="entry name" value="Alpha-L RNA-binding motif"/>
    <property type="match status" value="1"/>
</dbReference>
<dbReference type="Proteomes" id="UP000317422">
    <property type="component" value="Unassembled WGS sequence"/>
</dbReference>
<feature type="compositionally biased region" description="Basic and acidic residues" evidence="2">
    <location>
        <begin position="139"/>
        <end position="149"/>
    </location>
</feature>
<feature type="domain" description="RNA-binding S4" evidence="3">
    <location>
        <begin position="32"/>
        <end position="95"/>
    </location>
</feature>
<feature type="compositionally biased region" description="Basic residues" evidence="2">
    <location>
        <begin position="125"/>
        <end position="138"/>
    </location>
</feature>